<dbReference type="Gene3D" id="2.130.10.10">
    <property type="entry name" value="YVTN repeat-like/Quinoprotein amine dehydrogenase"/>
    <property type="match status" value="1"/>
</dbReference>
<dbReference type="InterPro" id="IPR036322">
    <property type="entry name" value="WD40_repeat_dom_sf"/>
</dbReference>
<dbReference type="InterPro" id="IPR001680">
    <property type="entry name" value="WD40_rpt"/>
</dbReference>
<dbReference type="InterPro" id="IPR019775">
    <property type="entry name" value="WD40_repeat_CS"/>
</dbReference>
<accession>A0AAV1V9I0</accession>
<dbReference type="Proteomes" id="UP001162060">
    <property type="component" value="Unassembled WGS sequence"/>
</dbReference>
<keyword evidence="1 3" id="KW-0853">WD repeat</keyword>
<dbReference type="InterPro" id="IPR015943">
    <property type="entry name" value="WD40/YVTN_repeat-like_dom_sf"/>
</dbReference>
<dbReference type="GO" id="GO:0032040">
    <property type="term" value="C:small-subunit processome"/>
    <property type="evidence" value="ECO:0007669"/>
    <property type="project" value="TreeGrafter"/>
</dbReference>
<organism evidence="4 5">
    <name type="scientific">Peronospora matthiolae</name>
    <dbReference type="NCBI Taxonomy" id="2874970"/>
    <lineage>
        <taxon>Eukaryota</taxon>
        <taxon>Sar</taxon>
        <taxon>Stramenopiles</taxon>
        <taxon>Oomycota</taxon>
        <taxon>Peronosporomycetes</taxon>
        <taxon>Peronosporales</taxon>
        <taxon>Peronosporaceae</taxon>
        <taxon>Peronospora</taxon>
    </lineage>
</organism>
<evidence type="ECO:0000256" key="3">
    <source>
        <dbReference type="PROSITE-ProRule" id="PRU00221"/>
    </source>
</evidence>
<dbReference type="GO" id="GO:0006364">
    <property type="term" value="P:rRNA processing"/>
    <property type="evidence" value="ECO:0007669"/>
    <property type="project" value="TreeGrafter"/>
</dbReference>
<protein>
    <submittedName>
        <fullName evidence="4">Uncharacterized protein</fullName>
    </submittedName>
</protein>
<dbReference type="PANTHER" id="PTHR22840:SF12">
    <property type="entry name" value="WD REPEAT-CONTAINING PROTEIN 36"/>
    <property type="match status" value="1"/>
</dbReference>
<evidence type="ECO:0000256" key="1">
    <source>
        <dbReference type="ARBA" id="ARBA00022574"/>
    </source>
</evidence>
<dbReference type="Pfam" id="PF25168">
    <property type="entry name" value="Beta-prop_WDR36-Utp21_2nd"/>
    <property type="match status" value="1"/>
</dbReference>
<keyword evidence="2" id="KW-0677">Repeat</keyword>
<evidence type="ECO:0000313" key="4">
    <source>
        <dbReference type="EMBL" id="CAK7943226.1"/>
    </source>
</evidence>
<dbReference type="EMBL" id="CAKLBY020000295">
    <property type="protein sequence ID" value="CAK7943226.1"/>
    <property type="molecule type" value="Genomic_DNA"/>
</dbReference>
<dbReference type="GO" id="GO:0034388">
    <property type="term" value="C:Pwp2p-containing subcomplex of 90S preribosome"/>
    <property type="evidence" value="ECO:0007669"/>
    <property type="project" value="TreeGrafter"/>
</dbReference>
<dbReference type="SUPFAM" id="SSF50978">
    <property type="entry name" value="WD40 repeat-like"/>
    <property type="match status" value="1"/>
</dbReference>
<proteinExistence type="predicted"/>
<evidence type="ECO:0000256" key="2">
    <source>
        <dbReference type="ARBA" id="ARBA00022737"/>
    </source>
</evidence>
<dbReference type="PANTHER" id="PTHR22840">
    <property type="entry name" value="WD REPEAT-CONTAINING PROTEIN 36"/>
    <property type="match status" value="1"/>
</dbReference>
<dbReference type="AlphaFoldDB" id="A0AAV1V9I0"/>
<dbReference type="SMART" id="SM00320">
    <property type="entry name" value="WD40"/>
    <property type="match status" value="1"/>
</dbReference>
<dbReference type="PROSITE" id="PS00678">
    <property type="entry name" value="WD_REPEATS_1"/>
    <property type="match status" value="1"/>
</dbReference>
<feature type="repeat" description="WD" evidence="3">
    <location>
        <begin position="33"/>
        <end position="74"/>
    </location>
</feature>
<reference evidence="4" key="1">
    <citation type="submission" date="2024-01" db="EMBL/GenBank/DDBJ databases">
        <authorList>
            <person name="Webb A."/>
        </authorList>
    </citation>
    <scope>NUCLEOTIDE SEQUENCE</scope>
    <source>
        <strain evidence="4">Pm1</strain>
    </source>
</reference>
<dbReference type="PROSITE" id="PS50082">
    <property type="entry name" value="WD_REPEATS_2"/>
    <property type="match status" value="1"/>
</dbReference>
<evidence type="ECO:0000313" key="5">
    <source>
        <dbReference type="Proteomes" id="UP001162060"/>
    </source>
</evidence>
<sequence>MELHRDSNLLCVACDDQILRLFDVTTRKLVRRFSGHSHRVTDMNFSSDARWLFSSSADASLRVWDIPTGKCVDWMRFEKPVTGLAVVAYSFFTEVYLDLEPTRPVLMDMPVALNEVDNSDLLGFGTERNPQVSAASADELRPESVVDVKR</sequence>
<name>A0AAV1V9I0_9STRA</name>
<comment type="caution">
    <text evidence="4">The sequence shown here is derived from an EMBL/GenBank/DDBJ whole genome shotgun (WGS) entry which is preliminary data.</text>
</comment>
<dbReference type="PROSITE" id="PS50294">
    <property type="entry name" value="WD_REPEATS_REGION"/>
    <property type="match status" value="1"/>
</dbReference>
<gene>
    <name evidence="4" type="ORF">PM001_LOCUS28376</name>
</gene>